<name>A0A559KCV2_9BACL</name>
<dbReference type="AlphaFoldDB" id="A0A559KCV2"/>
<proteinExistence type="predicted"/>
<dbReference type="Proteomes" id="UP000317036">
    <property type="component" value="Unassembled WGS sequence"/>
</dbReference>
<accession>A0A559KCV2</accession>
<dbReference type="RefSeq" id="WP_144846578.1">
    <property type="nucleotide sequence ID" value="NZ_VNJI01000011.1"/>
</dbReference>
<gene>
    <name evidence="1" type="ORF">FPZ49_11340</name>
</gene>
<dbReference type="EMBL" id="VNJI01000011">
    <property type="protein sequence ID" value="TVY09957.1"/>
    <property type="molecule type" value="Genomic_DNA"/>
</dbReference>
<evidence type="ECO:0000313" key="2">
    <source>
        <dbReference type="Proteomes" id="UP000317036"/>
    </source>
</evidence>
<dbReference type="OrthoDB" id="9962437at2"/>
<sequence>MELDHDIPINLIMLNNYEEERYEHVDDYIEILKTCKKADEFYALIRMIIDDTRDNTLRDILTKNIQHQAKILEETKIKKS</sequence>
<evidence type="ECO:0000313" key="1">
    <source>
        <dbReference type="EMBL" id="TVY09957.1"/>
    </source>
</evidence>
<organism evidence="1 2">
    <name type="scientific">Paenibacillus cremeus</name>
    <dbReference type="NCBI Taxonomy" id="2163881"/>
    <lineage>
        <taxon>Bacteria</taxon>
        <taxon>Bacillati</taxon>
        <taxon>Bacillota</taxon>
        <taxon>Bacilli</taxon>
        <taxon>Bacillales</taxon>
        <taxon>Paenibacillaceae</taxon>
        <taxon>Paenibacillus</taxon>
    </lineage>
</organism>
<protein>
    <submittedName>
        <fullName evidence="1">Uncharacterized protein</fullName>
    </submittedName>
</protein>
<keyword evidence="2" id="KW-1185">Reference proteome</keyword>
<reference evidence="1 2" key="1">
    <citation type="submission" date="2019-07" db="EMBL/GenBank/DDBJ databases">
        <authorList>
            <person name="Kim J."/>
        </authorList>
    </citation>
    <scope>NUCLEOTIDE SEQUENCE [LARGE SCALE GENOMIC DNA]</scope>
    <source>
        <strain evidence="1 2">JC52</strain>
    </source>
</reference>
<comment type="caution">
    <text evidence="1">The sequence shown here is derived from an EMBL/GenBank/DDBJ whole genome shotgun (WGS) entry which is preliminary data.</text>
</comment>